<evidence type="ECO:0000256" key="1">
    <source>
        <dbReference type="ARBA" id="ARBA00009846"/>
    </source>
</evidence>
<organism evidence="2">
    <name type="scientific">Auxenochlorella protothecoides</name>
    <name type="common">Green microalga</name>
    <name type="synonym">Chlorella protothecoides</name>
    <dbReference type="NCBI Taxonomy" id="3075"/>
    <lineage>
        <taxon>Eukaryota</taxon>
        <taxon>Viridiplantae</taxon>
        <taxon>Chlorophyta</taxon>
        <taxon>core chlorophytes</taxon>
        <taxon>Trebouxiophyceae</taxon>
        <taxon>Chlorellales</taxon>
        <taxon>Chlorellaceae</taxon>
        <taxon>Auxenochlorella</taxon>
    </lineage>
</organism>
<dbReference type="PANTHER" id="PTHR33787:SF5">
    <property type="entry name" value="YCF20-LIKE PROTEIN"/>
    <property type="match status" value="1"/>
</dbReference>
<evidence type="ECO:0008006" key="3">
    <source>
        <dbReference type="Google" id="ProtNLM"/>
    </source>
</evidence>
<proteinExistence type="inferred from homology"/>
<comment type="similarity">
    <text evidence="1">Belongs to the ycf20 family.</text>
</comment>
<evidence type="ECO:0000313" key="2">
    <source>
        <dbReference type="EMBL" id="JAT73153.1"/>
    </source>
</evidence>
<dbReference type="InterPro" id="IPR007572">
    <property type="entry name" value="Uncharacterised_Ycf20"/>
</dbReference>
<name>A0A1D2A2L0_AUXPR</name>
<dbReference type="EMBL" id="GDKF01005469">
    <property type="protein sequence ID" value="JAT73153.1"/>
    <property type="molecule type" value="Transcribed_RNA"/>
</dbReference>
<dbReference type="Pfam" id="PF04483">
    <property type="entry name" value="DUF565"/>
    <property type="match status" value="1"/>
</dbReference>
<dbReference type="PANTHER" id="PTHR33787">
    <property type="match status" value="1"/>
</dbReference>
<accession>A0A1D2A2L0</accession>
<sequence length="151" mass="16515">MSALAPTHSDVRVRLSPSVGAIASRTLRHRPSRSACSRILCQQRPPRRLVPYILTLPRRAELYLKSSWPLRILWTGSSAGLGYYAGNIVTLTFGALSINDVLAAVVTLLFYEAVSAAFYRSPTRPLRLWMANFFKAGLTAALLADAVKLGG</sequence>
<gene>
    <name evidence="2" type="ORF">g.7054</name>
</gene>
<dbReference type="AlphaFoldDB" id="A0A1D2A2L0"/>
<protein>
    <recommendedName>
        <fullName evidence="3">Ycf20-like protein</fullName>
    </recommendedName>
</protein>
<reference evidence="2" key="1">
    <citation type="submission" date="2015-08" db="EMBL/GenBank/DDBJ databases">
        <authorList>
            <person name="Babu N.S."/>
            <person name="Beckwith C.J."/>
            <person name="Beseler K.G."/>
            <person name="Brison A."/>
            <person name="Carone J.V."/>
            <person name="Caskin T.P."/>
            <person name="Diamond M."/>
            <person name="Durham M.E."/>
            <person name="Foxe J.M."/>
            <person name="Go M."/>
            <person name="Henderson B.A."/>
            <person name="Jones I.B."/>
            <person name="McGettigan J.A."/>
            <person name="Micheletti S.J."/>
            <person name="Nasrallah M.E."/>
            <person name="Ortiz D."/>
            <person name="Piller C.R."/>
            <person name="Privatt S.R."/>
            <person name="Schneider S.L."/>
            <person name="Sharp S."/>
            <person name="Smith T.C."/>
            <person name="Stanton J.D."/>
            <person name="Ullery H.E."/>
            <person name="Wilson R.J."/>
            <person name="Serrano M.G."/>
            <person name="Buck G."/>
            <person name="Lee V."/>
            <person name="Wang Y."/>
            <person name="Carvalho R."/>
            <person name="Voegtly L."/>
            <person name="Shi R."/>
            <person name="Duckworth R."/>
            <person name="Johnson A."/>
            <person name="Loviza R."/>
            <person name="Walstead R."/>
            <person name="Shah Z."/>
            <person name="Kiflezghi M."/>
            <person name="Wade K."/>
            <person name="Ball S.L."/>
            <person name="Bradley K.W."/>
            <person name="Asai D.J."/>
            <person name="Bowman C.A."/>
            <person name="Russell D.A."/>
            <person name="Pope W.H."/>
            <person name="Jacobs-Sera D."/>
            <person name="Hendrix R.W."/>
            <person name="Hatfull G.F."/>
        </authorList>
    </citation>
    <scope>NUCLEOTIDE SEQUENCE</scope>
</reference>